<evidence type="ECO:0000313" key="1">
    <source>
        <dbReference type="EMBL" id="KAK3799117.1"/>
    </source>
</evidence>
<protein>
    <submittedName>
        <fullName evidence="1">Uncharacterized protein</fullName>
    </submittedName>
</protein>
<dbReference type="Proteomes" id="UP001283361">
    <property type="component" value="Unassembled WGS sequence"/>
</dbReference>
<dbReference type="AlphaFoldDB" id="A0AAE1B3X8"/>
<evidence type="ECO:0000313" key="2">
    <source>
        <dbReference type="Proteomes" id="UP001283361"/>
    </source>
</evidence>
<reference evidence="1" key="1">
    <citation type="journal article" date="2023" name="G3 (Bethesda)">
        <title>A reference genome for the long-term kleptoplast-retaining sea slug Elysia crispata morphotype clarki.</title>
        <authorList>
            <person name="Eastman K.E."/>
            <person name="Pendleton A.L."/>
            <person name="Shaikh M.A."/>
            <person name="Suttiyut T."/>
            <person name="Ogas R."/>
            <person name="Tomko P."/>
            <person name="Gavelis G."/>
            <person name="Widhalm J.R."/>
            <person name="Wisecaver J.H."/>
        </authorList>
    </citation>
    <scope>NUCLEOTIDE SEQUENCE</scope>
    <source>
        <strain evidence="1">ECLA1</strain>
    </source>
</reference>
<gene>
    <name evidence="1" type="ORF">RRG08_051392</name>
</gene>
<organism evidence="1 2">
    <name type="scientific">Elysia crispata</name>
    <name type="common">lettuce slug</name>
    <dbReference type="NCBI Taxonomy" id="231223"/>
    <lineage>
        <taxon>Eukaryota</taxon>
        <taxon>Metazoa</taxon>
        <taxon>Spiralia</taxon>
        <taxon>Lophotrochozoa</taxon>
        <taxon>Mollusca</taxon>
        <taxon>Gastropoda</taxon>
        <taxon>Heterobranchia</taxon>
        <taxon>Euthyneura</taxon>
        <taxon>Panpulmonata</taxon>
        <taxon>Sacoglossa</taxon>
        <taxon>Placobranchoidea</taxon>
        <taxon>Plakobranchidae</taxon>
        <taxon>Elysia</taxon>
    </lineage>
</organism>
<proteinExistence type="predicted"/>
<accession>A0AAE1B3X8</accession>
<sequence length="85" mass="9330">MRPTSPPAAPNSLPLFSFTSHMLYVYPGHTETLANSFTLALSKARLSGNDDASVPQCLKWSSNRMGWHSNTITSPVLWDVAILII</sequence>
<dbReference type="EMBL" id="JAWDGP010000593">
    <property type="protein sequence ID" value="KAK3799117.1"/>
    <property type="molecule type" value="Genomic_DNA"/>
</dbReference>
<comment type="caution">
    <text evidence="1">The sequence shown here is derived from an EMBL/GenBank/DDBJ whole genome shotgun (WGS) entry which is preliminary data.</text>
</comment>
<keyword evidence="2" id="KW-1185">Reference proteome</keyword>
<name>A0AAE1B3X8_9GAST</name>